<sequence length="205" mass="22851">MLVESRSQRTRQALVQAAMKRFVADGVQQTSVADIAADVGVTERTFYRHFPSKHAVIFADYDIGFEWFARALALRPHGEPITVSVRKAVDAFPFDFAMVREAATIRSRDLDQDIITTHIRRMRDQVADEIARFIHQRSKPTDQSTDGAMIADIAAHSLATAVFVALEEWMSHGGNDVDELSRLTDIALSALEDGLTHTLRQAGLD</sequence>
<dbReference type="GO" id="GO:0000976">
    <property type="term" value="F:transcription cis-regulatory region binding"/>
    <property type="evidence" value="ECO:0007669"/>
    <property type="project" value="TreeGrafter"/>
</dbReference>
<dbReference type="PRINTS" id="PR00455">
    <property type="entry name" value="HTHTETR"/>
</dbReference>
<proteinExistence type="predicted"/>
<evidence type="ECO:0000256" key="1">
    <source>
        <dbReference type="ARBA" id="ARBA00023015"/>
    </source>
</evidence>
<organism evidence="4 5">
    <name type="scientific">Mycobacterium conspicuum</name>
    <dbReference type="NCBI Taxonomy" id="44010"/>
    <lineage>
        <taxon>Bacteria</taxon>
        <taxon>Bacillati</taxon>
        <taxon>Actinomycetota</taxon>
        <taxon>Actinomycetes</taxon>
        <taxon>Mycobacteriales</taxon>
        <taxon>Mycobacteriaceae</taxon>
        <taxon>Mycobacterium</taxon>
    </lineage>
</organism>
<dbReference type="Gene3D" id="1.10.10.60">
    <property type="entry name" value="Homeodomain-like"/>
    <property type="match status" value="1"/>
</dbReference>
<reference evidence="4 5" key="1">
    <citation type="journal article" date="2019" name="Emerg. Microbes Infect.">
        <title>Comprehensive subspecies identification of 175 nontuberculous mycobacteria species based on 7547 genomic profiles.</title>
        <authorList>
            <person name="Matsumoto Y."/>
            <person name="Kinjo T."/>
            <person name="Motooka D."/>
            <person name="Nabeya D."/>
            <person name="Jung N."/>
            <person name="Uechi K."/>
            <person name="Horii T."/>
            <person name="Iida T."/>
            <person name="Fujita J."/>
            <person name="Nakamura S."/>
        </authorList>
    </citation>
    <scope>NUCLEOTIDE SEQUENCE [LARGE SCALE GENOMIC DNA]</scope>
    <source>
        <strain evidence="4 5">JCM 14738</strain>
    </source>
</reference>
<dbReference type="PANTHER" id="PTHR30055:SF234">
    <property type="entry name" value="HTH-TYPE TRANSCRIPTIONAL REGULATOR BETI"/>
    <property type="match status" value="1"/>
</dbReference>
<dbReference type="Proteomes" id="UP000467385">
    <property type="component" value="Chromosome"/>
</dbReference>
<dbReference type="Pfam" id="PF00440">
    <property type="entry name" value="TetR_N"/>
    <property type="match status" value="1"/>
</dbReference>
<evidence type="ECO:0000256" key="2">
    <source>
        <dbReference type="ARBA" id="ARBA00023125"/>
    </source>
</evidence>
<dbReference type="AlphaFoldDB" id="A0A1X1TGT4"/>
<dbReference type="SUPFAM" id="SSF46689">
    <property type="entry name" value="Homeodomain-like"/>
    <property type="match status" value="1"/>
</dbReference>
<dbReference type="STRING" id="44010.AWC00_08725"/>
<dbReference type="InterPro" id="IPR001647">
    <property type="entry name" value="HTH_TetR"/>
</dbReference>
<dbReference type="EMBL" id="AP022613">
    <property type="protein sequence ID" value="BBZ38320.1"/>
    <property type="molecule type" value="Genomic_DNA"/>
</dbReference>
<dbReference type="InterPro" id="IPR023772">
    <property type="entry name" value="DNA-bd_HTH_TetR-type_CS"/>
</dbReference>
<accession>A0A1X1TGT4</accession>
<keyword evidence="5" id="KW-1185">Reference proteome</keyword>
<keyword evidence="2" id="KW-0238">DNA-binding</keyword>
<evidence type="ECO:0000256" key="3">
    <source>
        <dbReference type="ARBA" id="ARBA00023163"/>
    </source>
</evidence>
<evidence type="ECO:0000313" key="5">
    <source>
        <dbReference type="Proteomes" id="UP000467385"/>
    </source>
</evidence>
<dbReference type="Gene3D" id="1.10.357.10">
    <property type="entry name" value="Tetracycline Repressor, domain 2"/>
    <property type="match status" value="1"/>
</dbReference>
<dbReference type="GO" id="GO:0003700">
    <property type="term" value="F:DNA-binding transcription factor activity"/>
    <property type="evidence" value="ECO:0007669"/>
    <property type="project" value="TreeGrafter"/>
</dbReference>
<evidence type="ECO:0000313" key="4">
    <source>
        <dbReference type="EMBL" id="BBZ38320.1"/>
    </source>
</evidence>
<dbReference type="PANTHER" id="PTHR30055">
    <property type="entry name" value="HTH-TYPE TRANSCRIPTIONAL REGULATOR RUTR"/>
    <property type="match status" value="1"/>
</dbReference>
<name>A0A1X1TGT4_9MYCO</name>
<dbReference type="PROSITE" id="PS01081">
    <property type="entry name" value="HTH_TETR_1"/>
    <property type="match status" value="1"/>
</dbReference>
<protein>
    <submittedName>
        <fullName evidence="4">TetR family transcriptional regulator</fullName>
    </submittedName>
</protein>
<dbReference type="PROSITE" id="PS50977">
    <property type="entry name" value="HTH_TETR_2"/>
    <property type="match status" value="1"/>
</dbReference>
<keyword evidence="1" id="KW-0805">Transcription regulation</keyword>
<keyword evidence="3" id="KW-0804">Transcription</keyword>
<dbReference type="InterPro" id="IPR050109">
    <property type="entry name" value="HTH-type_TetR-like_transc_reg"/>
</dbReference>
<gene>
    <name evidence="4" type="ORF">MCNS_13830</name>
</gene>
<dbReference type="InterPro" id="IPR009057">
    <property type="entry name" value="Homeodomain-like_sf"/>
</dbReference>